<dbReference type="EMBL" id="LUKN01002836">
    <property type="protein sequence ID" value="OAQ98505.1"/>
    <property type="molecule type" value="Genomic_DNA"/>
</dbReference>
<dbReference type="InterPro" id="IPR000641">
    <property type="entry name" value="CbxX/CfxQ"/>
</dbReference>
<keyword evidence="9" id="KW-1185">Reference proteome</keyword>
<protein>
    <recommendedName>
        <fullName evidence="7">Helicase ATP-binding domain-containing protein</fullName>
    </recommendedName>
</protein>
<sequence length="2288" mass="254955">MNSDSARNARLRKVFNAFIHGNRKVSTRRDAEIFLEALTSHPSSSACLEITLASPVGLPTLHDGVRASSDPSFLRGHVLPLLSYLSQPEAKAICESQLLQKTIAAILEPPTAWRALLLLYTVGGMSHEQAEAFAWLCHEIVTHPKQDLALIVKEIETTLKKHPLTAHTNPKVTEFGYRIQKVLHIKFSPDGSADQNGVDGPGGRHDNDFADFRDISIYPTRNELVSTLTPFYCRASEIANADPNSRAGKHLDNQFRLLREDMLADLRESIALATNQKNGKRQSVILGKLRSEGIDTGDERRGRHCALLVSVGSGLEQLGKVQPKSRKAYLQNNRNILRHQSFGALCQDGKILGFAFINRDVDNLAKSPPIISLGFRSTDDMKRAISAFFCGLDMKFVVIDAPVFAYEPVLKRLQDITEIPLDEYLLRLREPVRAGTPALAEHFNGFIQKSRDLDAEGQALRIGKKVYRLDEAQLAALARAVEDPVALIQGPPGTGKSLVGAIAAKLLLEDASARVLVLSYTNHALDQFLEDLLDIGIDGSQMTRLGSKSTPATAALSFETQSRERKIPWAAEHRTLSFRLKNDQKDLRERLEGSFQEVCHWPSSKEVLDYLEFREGDASQLYWRAFQIPDVEDDYERVGKSGAAVRPDYLINEWMQGRKPDTSSGLIHESCRPVWDIPHSDRNAKRDEWVHALKQEQMESLQEDIGRFNDLQDQIDALFNESSCAITKTKRIIGCTTTAAAKYSSLIKAAEPDYVLVEEAGEILEAHILAALGPSIKGMILIGDHKQLRPKCNNYSLSVEKGSGYDLNRSLFERLILYGHPHTTLRKQHRMHPDISQLVRSMTYPDLEDGDRTKDRSRIRGVRDRVTFINHGHPEGAVIQVGDRQDAAQKTSKENKFEADMILRTVKYLGQQGYKTENIVILTPYLGQLRLLRDMLSRDNDPLLSDLDSHELIRAGILTEAASKVGRGRIRLSTIDNYQGEESDIVVASLTRSNSKGEIGFMKSPERLNVLLSRARDGIIMFGNMETFLASPQGQDCWVPFFSLMREKNYLHDGLQVYCLQHPERTAILSTPQAFDLKCPDGGCSEPCRATLECGVHTCQRRCHRIADHNSTPCEETVQKECEKQHKFKVKCNDIHGRCSKCVQEEADIRRRAERDLELERKRMAKEEKYRRELLTIKDEMEHFRLQDKIEREGEEQANTLEQHRADLAALRERRRAKESFKKDRAAQKATSEASASLNKSESHKATGTAEVGSANYEWERMKRDELANSQDLDESMGMIGLESVKNLFLEIKGRVDTAARQGVSTKGDRFGCSLLGNPGTGKTTVARIYAKFLTGMGVIAGSQFEEVTGSKLANMGVRGCQKLLDDMLDNGGGVIFIDEAYQLSSGNNPGGAAILDYLLTEVENLRSKICFVLAGYSKQMESFFAHNPGIPSRFPLAMKFEDYTDSELLQILDLKINAKYEGRMSAEDGFRGLYCRVITRRLGRGRDKEGFGNARAVENLLGTIYGRQSKRLQRERRQGLKPDDFLLVKNDLLGPEPENALRNSAAWVRLQKLVGLRSVKESIESLVSSVKENYKRELEEKPIIEYSLNRVFLGNPGTGKTTVAKLYGQVLADIGLLSNGEVVVKNPSDFVGSVLGESEKYTNAILTATVGKVLVIDEAYGLYGGNGSQGSGGFSDPQRTAAVDTIVANVHSTVGDDRCLLLLGYRDQMEEMFQNVNPGFSRRFPLSSAFTFEDFSESELERILEMKLTEQGFTVTDAAKQVVLDMLDRARNRPNFGNAGEVDILLNEAKSRHQKRLTSGETRQVCALEPADFDENHDRQQRAEANVVELFQGTVGCEHLVSLLQGYQETARKAKQLGLNPKGLIPFNFLFRGPPGTGKSTTARKMGQVFYNAGFLASTTVHDCSASDLVGQYVGQTGPKVRQQLDKALGSVLLIDEAYRLSEGHFAKEALDELVDAITKERYHKRLIIILAGYERDINKLLTVNPGLTSRFPEVVDFRALTPSECFDLLGKNMSKQRATVVQNGTGRMNVACLEQASADFQKAVCGLFEQLSKQSSWGSARDVGTLSTAMFQSALMASSQLGNPSIVISEAIVMSEMQKMVQERETRSAQALEHQKQSIQSTLEQLLPTRSQDPPPKVSMNLAHSVKVAQPDQGEDIKDPAAEDPLPFTSNSVDDGASSPRVAVRDAGVSDEVWEQLQKDAQAEQEREEVYQAKLRAKRDAMDDALRETILKELIEEEEQRARAAAMKAKLEKDGLCPAGYSWIRQAAGWRCGGGSHFVSERELLG</sequence>
<dbReference type="GO" id="GO:0004386">
    <property type="term" value="F:helicase activity"/>
    <property type="evidence" value="ECO:0007669"/>
    <property type="project" value="InterPro"/>
</dbReference>
<dbReference type="PRINTS" id="PR00819">
    <property type="entry name" value="CBXCFQXSUPER"/>
</dbReference>
<dbReference type="Pfam" id="PF13087">
    <property type="entry name" value="AAA_12"/>
    <property type="match status" value="1"/>
</dbReference>
<feature type="region of interest" description="Disordered" evidence="6">
    <location>
        <begin position="2152"/>
        <end position="2181"/>
    </location>
</feature>
<dbReference type="CDD" id="cd18808">
    <property type="entry name" value="SF1_C_Upf1"/>
    <property type="match status" value="1"/>
</dbReference>
<dbReference type="CDD" id="cd00009">
    <property type="entry name" value="AAA"/>
    <property type="match status" value="2"/>
</dbReference>
<dbReference type="Pfam" id="PF13086">
    <property type="entry name" value="AAA_11"/>
    <property type="match status" value="1"/>
</dbReference>
<evidence type="ECO:0000256" key="6">
    <source>
        <dbReference type="SAM" id="MobiDB-lite"/>
    </source>
</evidence>
<reference evidence="8 9" key="1">
    <citation type="submission" date="2016-03" db="EMBL/GenBank/DDBJ databases">
        <title>Fine-scale spatial genetic structure of a fungal parasite of coffee scale insects.</title>
        <authorList>
            <person name="Jackson D."/>
            <person name="Zemenick K.A."/>
            <person name="Malloure B."/>
            <person name="Quandt C.A."/>
            <person name="James T.Y."/>
        </authorList>
    </citation>
    <scope>NUCLEOTIDE SEQUENCE [LARGE SCALE GENOMIC DNA]</scope>
    <source>
        <strain evidence="8 9">UM487</strain>
    </source>
</reference>
<dbReference type="FunFam" id="3.40.50.300:FF:000216">
    <property type="entry name" value="Type VII secretion ATPase EccA"/>
    <property type="match status" value="2"/>
</dbReference>
<accession>A0A179I750</accession>
<evidence type="ECO:0000313" key="9">
    <source>
        <dbReference type="Proteomes" id="UP000243081"/>
    </source>
</evidence>
<evidence type="ECO:0000259" key="7">
    <source>
        <dbReference type="PROSITE" id="PS51193"/>
    </source>
</evidence>
<dbReference type="Gene3D" id="3.40.50.300">
    <property type="entry name" value="P-loop containing nucleotide triphosphate hydrolases"/>
    <property type="match status" value="6"/>
</dbReference>
<dbReference type="Proteomes" id="UP000243081">
    <property type="component" value="Unassembled WGS sequence"/>
</dbReference>
<dbReference type="InterPro" id="IPR014013">
    <property type="entry name" value="Helic_SF1/SF2_ATP-bd_DinG/Rad3"/>
</dbReference>
<dbReference type="InterPro" id="IPR003959">
    <property type="entry name" value="ATPase_AAA_core"/>
</dbReference>
<dbReference type="PANTHER" id="PTHR43392">
    <property type="entry name" value="AAA-TYPE ATPASE FAMILY PROTEIN / ANKYRIN REPEAT FAMILY PROTEIN"/>
    <property type="match status" value="1"/>
</dbReference>
<evidence type="ECO:0000256" key="2">
    <source>
        <dbReference type="ARBA" id="ARBA00022741"/>
    </source>
</evidence>
<proteinExistence type="inferred from homology"/>
<evidence type="ECO:0000256" key="5">
    <source>
        <dbReference type="ARBA" id="ARBA00022840"/>
    </source>
</evidence>
<dbReference type="FunFam" id="1.10.8.60:FF:000160">
    <property type="entry name" value="WGS project CABT00000000 data, contig 2.55"/>
    <property type="match status" value="1"/>
</dbReference>
<keyword evidence="3" id="KW-0378">Hydrolase</keyword>
<comment type="caution">
    <text evidence="8">The sequence shown here is derived from an EMBL/GenBank/DDBJ whole genome shotgun (WGS) entry which is preliminary data.</text>
</comment>
<feature type="compositionally biased region" description="Basic and acidic residues" evidence="6">
    <location>
        <begin position="1216"/>
        <end position="1227"/>
    </location>
</feature>
<dbReference type="InterPro" id="IPR041627">
    <property type="entry name" value="AAA_lid_6"/>
</dbReference>
<feature type="domain" description="Helicase ATP-binding" evidence="7">
    <location>
        <begin position="456"/>
        <end position="832"/>
    </location>
</feature>
<dbReference type="InterPro" id="IPR041679">
    <property type="entry name" value="DNA2/NAM7-like_C"/>
</dbReference>
<dbReference type="Gene3D" id="1.10.8.60">
    <property type="match status" value="2"/>
</dbReference>
<dbReference type="FunFam" id="3.40.50.300:FF:001660">
    <property type="entry name" value="NF-X1 finger and helicase protein, putative"/>
    <property type="match status" value="1"/>
</dbReference>
<keyword evidence="5" id="KW-0067">ATP-binding</keyword>
<dbReference type="OMA" id="GNMETFM"/>
<evidence type="ECO:0000256" key="3">
    <source>
        <dbReference type="ARBA" id="ARBA00022801"/>
    </source>
</evidence>
<dbReference type="InterPro" id="IPR050773">
    <property type="entry name" value="CbxX/CfxQ_RuBisCO_ESX"/>
</dbReference>
<dbReference type="CDD" id="cd06008">
    <property type="entry name" value="NF-X1-zinc-finger"/>
    <property type="match status" value="1"/>
</dbReference>
<dbReference type="FunFam" id="1.10.8.60:FF:000159">
    <property type="entry name" value="p-loop containing nucleoside triphosphate hydrolase protein"/>
    <property type="match status" value="1"/>
</dbReference>
<dbReference type="SMART" id="SM00382">
    <property type="entry name" value="AAA"/>
    <property type="match status" value="4"/>
</dbReference>
<gene>
    <name evidence="8" type="ORF">LLEC1_01897</name>
</gene>
<comment type="similarity">
    <text evidence="1">Belongs to the CbxX/CfxQ family.</text>
</comment>
<name>A0A179I750_CORDF</name>
<dbReference type="SUPFAM" id="SSF52540">
    <property type="entry name" value="P-loop containing nucleoside triphosphate hydrolases"/>
    <property type="match status" value="4"/>
</dbReference>
<dbReference type="GO" id="GO:0016887">
    <property type="term" value="F:ATP hydrolysis activity"/>
    <property type="evidence" value="ECO:0007669"/>
    <property type="project" value="InterPro"/>
</dbReference>
<dbReference type="InterPro" id="IPR047187">
    <property type="entry name" value="SF1_C_Upf1"/>
</dbReference>
<dbReference type="CDD" id="cd17936">
    <property type="entry name" value="EEXXEc_NFX1"/>
    <property type="match status" value="1"/>
</dbReference>
<evidence type="ECO:0000313" key="8">
    <source>
        <dbReference type="EMBL" id="OAQ98505.1"/>
    </source>
</evidence>
<dbReference type="GO" id="GO:0005524">
    <property type="term" value="F:ATP binding"/>
    <property type="evidence" value="ECO:0007669"/>
    <property type="project" value="UniProtKB-KW"/>
</dbReference>
<feature type="region of interest" description="Disordered" evidence="6">
    <location>
        <begin position="1216"/>
        <end position="1252"/>
    </location>
</feature>
<dbReference type="InterPro" id="IPR041677">
    <property type="entry name" value="DNA2/NAM7_AAA_11"/>
</dbReference>
<dbReference type="OrthoDB" id="4866462at2759"/>
<keyword evidence="2" id="KW-0547">Nucleotide-binding</keyword>
<dbReference type="PANTHER" id="PTHR43392:SF2">
    <property type="entry name" value="AAA-TYPE ATPASE FAMILY PROTEIN _ ANKYRIN REPEAT FAMILY PROTEIN"/>
    <property type="match status" value="1"/>
</dbReference>
<organism evidence="8 9">
    <name type="scientific">Cordyceps confragosa</name>
    <name type="common">Lecanicillium lecanii</name>
    <dbReference type="NCBI Taxonomy" id="2714763"/>
    <lineage>
        <taxon>Eukaryota</taxon>
        <taxon>Fungi</taxon>
        <taxon>Dikarya</taxon>
        <taxon>Ascomycota</taxon>
        <taxon>Pezizomycotina</taxon>
        <taxon>Sordariomycetes</taxon>
        <taxon>Hypocreomycetidae</taxon>
        <taxon>Hypocreales</taxon>
        <taxon>Cordycipitaceae</taxon>
        <taxon>Akanthomyces</taxon>
    </lineage>
</organism>
<evidence type="ECO:0000256" key="4">
    <source>
        <dbReference type="ARBA" id="ARBA00022806"/>
    </source>
</evidence>
<keyword evidence="4" id="KW-0347">Helicase</keyword>
<dbReference type="Pfam" id="PF00004">
    <property type="entry name" value="AAA"/>
    <property type="match status" value="3"/>
</dbReference>
<dbReference type="InterPro" id="IPR003593">
    <property type="entry name" value="AAA+_ATPase"/>
</dbReference>
<dbReference type="InterPro" id="IPR027417">
    <property type="entry name" value="P-loop_NTPase"/>
</dbReference>
<evidence type="ECO:0000256" key="1">
    <source>
        <dbReference type="ARBA" id="ARBA00010378"/>
    </source>
</evidence>
<feature type="compositionally biased region" description="Polar residues" evidence="6">
    <location>
        <begin position="1229"/>
        <end position="1240"/>
    </location>
</feature>
<dbReference type="PROSITE" id="PS51193">
    <property type="entry name" value="HELICASE_ATP_BIND_2"/>
    <property type="match status" value="1"/>
</dbReference>
<dbReference type="Pfam" id="PF17866">
    <property type="entry name" value="AAA_lid_6"/>
    <property type="match status" value="2"/>
</dbReference>